<gene>
    <name evidence="1" type="ORF">AC578_10442</name>
</gene>
<dbReference type="AlphaFoldDB" id="A0A139H2N7"/>
<name>A0A139H2N7_9PEZI</name>
<evidence type="ECO:0000313" key="2">
    <source>
        <dbReference type="Proteomes" id="UP000070133"/>
    </source>
</evidence>
<protein>
    <submittedName>
        <fullName evidence="1">Uncharacterized protein</fullName>
    </submittedName>
</protein>
<comment type="caution">
    <text evidence="1">The sequence shown here is derived from an EMBL/GenBank/DDBJ whole genome shotgun (WGS) entry which is preliminary data.</text>
</comment>
<dbReference type="Proteomes" id="UP000070133">
    <property type="component" value="Unassembled WGS sequence"/>
</dbReference>
<organism evidence="1 2">
    <name type="scientific">Pseudocercospora eumusae</name>
    <dbReference type="NCBI Taxonomy" id="321146"/>
    <lineage>
        <taxon>Eukaryota</taxon>
        <taxon>Fungi</taxon>
        <taxon>Dikarya</taxon>
        <taxon>Ascomycota</taxon>
        <taxon>Pezizomycotina</taxon>
        <taxon>Dothideomycetes</taxon>
        <taxon>Dothideomycetidae</taxon>
        <taxon>Mycosphaerellales</taxon>
        <taxon>Mycosphaerellaceae</taxon>
        <taxon>Pseudocercospora</taxon>
    </lineage>
</organism>
<accession>A0A139H2N7</accession>
<evidence type="ECO:0000313" key="1">
    <source>
        <dbReference type="EMBL" id="KXS96629.1"/>
    </source>
</evidence>
<keyword evidence="2" id="KW-1185">Reference proteome</keyword>
<sequence length="69" mass="7473">MHAIEDAAVMYGLLGVAHATVAPTGGQDRHAHNAILFKHKPPVQIQQDLRKGGVDPINHSLCLLWIGDK</sequence>
<dbReference type="EMBL" id="LFZN01000169">
    <property type="protein sequence ID" value="KXS96629.1"/>
    <property type="molecule type" value="Genomic_DNA"/>
</dbReference>
<proteinExistence type="predicted"/>
<reference evidence="1 2" key="1">
    <citation type="submission" date="2015-07" db="EMBL/GenBank/DDBJ databases">
        <title>Comparative genomics of the Sigatoka disease complex on banana suggests a link between parallel evolutionary changes in Pseudocercospora fijiensis and Pseudocercospora eumusae and increased virulence on the banana host.</title>
        <authorList>
            <person name="Chang T.-C."/>
            <person name="Salvucci A."/>
            <person name="Crous P.W."/>
            <person name="Stergiopoulos I."/>
        </authorList>
    </citation>
    <scope>NUCLEOTIDE SEQUENCE [LARGE SCALE GENOMIC DNA]</scope>
    <source>
        <strain evidence="1 2">CBS 114824</strain>
    </source>
</reference>